<keyword evidence="2" id="KW-0472">Membrane</keyword>
<evidence type="ECO:0000313" key="4">
    <source>
        <dbReference type="Proteomes" id="UP000008207"/>
    </source>
</evidence>
<dbReference type="AlphaFoldDB" id="B8IPV2"/>
<dbReference type="Proteomes" id="UP000008207">
    <property type="component" value="Chromosome"/>
</dbReference>
<protein>
    <submittedName>
        <fullName evidence="3">Uncharacterized protein</fullName>
    </submittedName>
</protein>
<evidence type="ECO:0000256" key="2">
    <source>
        <dbReference type="SAM" id="Phobius"/>
    </source>
</evidence>
<feature type="transmembrane region" description="Helical" evidence="2">
    <location>
        <begin position="49"/>
        <end position="70"/>
    </location>
</feature>
<gene>
    <name evidence="3" type="ordered locus">Mnod_1612</name>
</gene>
<sequence length="104" mass="11078">MWEAMFPAAADPDDAPSRDPPPSSGSSPPPPSDRDKLIHNEQTKLTATLINGVALAFLVGGGVATMLGLGNQATEAEQLVRALVWILTGFILHGIARLFLRYLL</sequence>
<keyword evidence="4" id="KW-1185">Reference proteome</keyword>
<keyword evidence="2" id="KW-0812">Transmembrane</keyword>
<name>B8IPV2_METNO</name>
<feature type="compositionally biased region" description="Pro residues" evidence="1">
    <location>
        <begin position="18"/>
        <end position="31"/>
    </location>
</feature>
<dbReference type="EMBL" id="CP001349">
    <property type="protein sequence ID" value="ACL56602.1"/>
    <property type="molecule type" value="Genomic_DNA"/>
</dbReference>
<proteinExistence type="predicted"/>
<feature type="transmembrane region" description="Helical" evidence="2">
    <location>
        <begin position="82"/>
        <end position="100"/>
    </location>
</feature>
<organism evidence="3 4">
    <name type="scientific">Methylobacterium nodulans (strain LMG 21967 / CNCM I-2342 / ORS 2060)</name>
    <dbReference type="NCBI Taxonomy" id="460265"/>
    <lineage>
        <taxon>Bacteria</taxon>
        <taxon>Pseudomonadati</taxon>
        <taxon>Pseudomonadota</taxon>
        <taxon>Alphaproteobacteria</taxon>
        <taxon>Hyphomicrobiales</taxon>
        <taxon>Methylobacteriaceae</taxon>
        <taxon>Methylobacterium</taxon>
    </lineage>
</organism>
<feature type="region of interest" description="Disordered" evidence="1">
    <location>
        <begin position="1"/>
        <end position="37"/>
    </location>
</feature>
<dbReference type="STRING" id="460265.Mnod_1612"/>
<evidence type="ECO:0000313" key="3">
    <source>
        <dbReference type="EMBL" id="ACL56602.1"/>
    </source>
</evidence>
<keyword evidence="2" id="KW-1133">Transmembrane helix</keyword>
<evidence type="ECO:0000256" key="1">
    <source>
        <dbReference type="SAM" id="MobiDB-lite"/>
    </source>
</evidence>
<accession>B8IPV2</accession>
<reference evidence="3 4" key="1">
    <citation type="submission" date="2009-01" db="EMBL/GenBank/DDBJ databases">
        <title>Complete sequence of chromosome of Methylobacterium nodulans ORS 2060.</title>
        <authorList>
            <consortium name="US DOE Joint Genome Institute"/>
            <person name="Lucas S."/>
            <person name="Copeland A."/>
            <person name="Lapidus A."/>
            <person name="Glavina del Rio T."/>
            <person name="Dalin E."/>
            <person name="Tice H."/>
            <person name="Bruce D."/>
            <person name="Goodwin L."/>
            <person name="Pitluck S."/>
            <person name="Sims D."/>
            <person name="Brettin T."/>
            <person name="Detter J.C."/>
            <person name="Han C."/>
            <person name="Larimer F."/>
            <person name="Land M."/>
            <person name="Hauser L."/>
            <person name="Kyrpides N."/>
            <person name="Ivanova N."/>
            <person name="Marx C.J."/>
            <person name="Richardson P."/>
        </authorList>
    </citation>
    <scope>NUCLEOTIDE SEQUENCE [LARGE SCALE GENOMIC DNA]</scope>
    <source>
        <strain evidence="4">LMG 21967 / CNCM I-2342 / ORS 2060</strain>
    </source>
</reference>
<dbReference type="KEGG" id="mno:Mnod_1612"/>
<dbReference type="HOGENOM" id="CLU_2246852_0_0_5"/>